<dbReference type="Proteomes" id="UP000737420">
    <property type="component" value="Unassembled WGS sequence"/>
</dbReference>
<sequence length="212" mass="23828">MNLCNRLIRLFGGHTAAELAEVRAEQERQRKTLAHYQDFTKAISLYAGNYPAWKAPRDYRATLQALGHPLTDRHLAPDHDHLTKAEYVDRYLVRIADSFDALRQHIPEAVPGHWDSYAAVRGEPLPPVAEDSPPDTSDPIEGSPITPERDRRNRQLIAGDAFGNTATREALLRPDATPQQRAQYVKAMIRQWGISILVVTLALGWAVLHSAR</sequence>
<evidence type="ECO:0000313" key="4">
    <source>
        <dbReference type="Proteomes" id="UP000737420"/>
    </source>
</evidence>
<evidence type="ECO:0000256" key="2">
    <source>
        <dbReference type="SAM" id="Phobius"/>
    </source>
</evidence>
<reference evidence="3 4" key="1">
    <citation type="submission" date="2021-07" db="EMBL/GenBank/DDBJ databases">
        <title>Draft genome sequence of carbapenem-resistant Aeromonas spp. in Japan.</title>
        <authorList>
            <person name="Maehana S."/>
            <person name="Suzuki M."/>
            <person name="Kitasato H."/>
        </authorList>
    </citation>
    <scope>NUCLEOTIDE SEQUENCE [LARGE SCALE GENOMIC DNA]</scope>
    <source>
        <strain evidence="3 4">KAM382</strain>
    </source>
</reference>
<evidence type="ECO:0000313" key="3">
    <source>
        <dbReference type="EMBL" id="GJB92342.1"/>
    </source>
</evidence>
<comment type="caution">
    <text evidence="3">The sequence shown here is derived from an EMBL/GenBank/DDBJ whole genome shotgun (WGS) entry which is preliminary data.</text>
</comment>
<gene>
    <name evidence="3" type="ORF">KAM382_24030</name>
</gene>
<proteinExistence type="predicted"/>
<name>A0ABD0B981_AERCA</name>
<feature type="transmembrane region" description="Helical" evidence="2">
    <location>
        <begin position="189"/>
        <end position="208"/>
    </location>
</feature>
<keyword evidence="2" id="KW-1133">Transmembrane helix</keyword>
<evidence type="ECO:0000256" key="1">
    <source>
        <dbReference type="SAM" id="MobiDB-lite"/>
    </source>
</evidence>
<feature type="region of interest" description="Disordered" evidence="1">
    <location>
        <begin position="123"/>
        <end position="153"/>
    </location>
</feature>
<dbReference type="RefSeq" id="WP_190284466.1">
    <property type="nucleotide sequence ID" value="NZ_AP024404.1"/>
</dbReference>
<dbReference type="EMBL" id="BPOP01000022">
    <property type="protein sequence ID" value="GJB92342.1"/>
    <property type="molecule type" value="Genomic_DNA"/>
</dbReference>
<dbReference type="AlphaFoldDB" id="A0ABD0B981"/>
<organism evidence="3 4">
    <name type="scientific">Aeromonas caviae</name>
    <name type="common">Aeromonas punctata</name>
    <dbReference type="NCBI Taxonomy" id="648"/>
    <lineage>
        <taxon>Bacteria</taxon>
        <taxon>Pseudomonadati</taxon>
        <taxon>Pseudomonadota</taxon>
        <taxon>Gammaproteobacteria</taxon>
        <taxon>Aeromonadales</taxon>
        <taxon>Aeromonadaceae</taxon>
        <taxon>Aeromonas</taxon>
    </lineage>
</organism>
<protein>
    <submittedName>
        <fullName evidence="3">Uncharacterized protein</fullName>
    </submittedName>
</protein>
<accession>A0ABD0B981</accession>
<keyword evidence="2" id="KW-0472">Membrane</keyword>
<keyword evidence="2" id="KW-0812">Transmembrane</keyword>